<evidence type="ECO:0000256" key="6">
    <source>
        <dbReference type="SAM" id="Phobius"/>
    </source>
</evidence>
<dbReference type="RefSeq" id="WP_369332579.1">
    <property type="nucleotide sequence ID" value="NZ_JAULBC010000014.1"/>
</dbReference>
<feature type="transmembrane region" description="Helical" evidence="6">
    <location>
        <begin position="190"/>
        <end position="214"/>
    </location>
</feature>
<feature type="transmembrane region" description="Helical" evidence="6">
    <location>
        <begin position="66"/>
        <end position="88"/>
    </location>
</feature>
<evidence type="ECO:0000256" key="3">
    <source>
        <dbReference type="ARBA" id="ARBA00022692"/>
    </source>
</evidence>
<feature type="transmembrane region" description="Helical" evidence="6">
    <location>
        <begin position="226"/>
        <end position="255"/>
    </location>
</feature>
<feature type="transmembrane region" description="Helical" evidence="6">
    <location>
        <begin position="261"/>
        <end position="284"/>
    </location>
</feature>
<accession>A0ABV3ZMU4</accession>
<feature type="transmembrane region" description="Helical" evidence="6">
    <location>
        <begin position="36"/>
        <end position="54"/>
    </location>
</feature>
<reference evidence="7 8" key="1">
    <citation type="submission" date="2023-07" db="EMBL/GenBank/DDBJ databases">
        <authorList>
            <person name="Lian W.-H."/>
        </authorList>
    </citation>
    <scope>NUCLEOTIDE SEQUENCE [LARGE SCALE GENOMIC DNA]</scope>
    <source>
        <strain evidence="7 8">SYSU DXS3180</strain>
    </source>
</reference>
<feature type="transmembrane region" description="Helical" evidence="6">
    <location>
        <begin position="291"/>
        <end position="307"/>
    </location>
</feature>
<dbReference type="PANTHER" id="PTHR21716">
    <property type="entry name" value="TRANSMEMBRANE PROTEIN"/>
    <property type="match status" value="1"/>
</dbReference>
<evidence type="ECO:0000313" key="8">
    <source>
        <dbReference type="Proteomes" id="UP001560573"/>
    </source>
</evidence>
<evidence type="ECO:0000313" key="7">
    <source>
        <dbReference type="EMBL" id="MEX6691163.1"/>
    </source>
</evidence>
<comment type="caution">
    <text evidence="7">The sequence shown here is derived from an EMBL/GenBank/DDBJ whole genome shotgun (WGS) entry which is preliminary data.</text>
</comment>
<dbReference type="EMBL" id="JAULBC010000014">
    <property type="protein sequence ID" value="MEX6691163.1"/>
    <property type="molecule type" value="Genomic_DNA"/>
</dbReference>
<comment type="subcellular location">
    <subcellularLocation>
        <location evidence="1">Membrane</location>
        <topology evidence="1">Multi-pass membrane protein</topology>
    </subcellularLocation>
</comment>
<keyword evidence="8" id="KW-1185">Reference proteome</keyword>
<sequence>MLNRQDYKVNRYFFLGIIILFASLLLYSMIDFFTAFLAAIIVYVLSRPFVEYLVKKKRWKKSWAAIAVIFISFFIILLPISLMGTMLYNKIVPVAQNPDIIIKAVKQFDQLLHEKYGLNLFTEQTVGKIQALAAGLLSIILNQSLGIFTTITMMYFFLYFMLMNVNRMEAAIVFYLPFKRSKIMMFGNELVAQTFSNAIGIPLIAIAQGFFAYLSYSIAGLKEAAFWGVITGFASIIPVVGIGIVWVPVAIFLLISGHTWQGIFVAAWSVVFSGTIDNVIRFILAKKMADVHPVVTVLGVIIGLKYFGITGLIFGPLIISYFIILVRIYYQEYQQPTLARKNKPRQIVPEYMQPFLGIKKSKPNKKT</sequence>
<gene>
    <name evidence="7" type="ORF">QTN47_26880</name>
</gene>
<keyword evidence="4 6" id="KW-1133">Transmembrane helix</keyword>
<name>A0ABV3ZMU4_9BACT</name>
<keyword evidence="3 6" id="KW-0812">Transmembrane</keyword>
<dbReference type="InterPro" id="IPR002549">
    <property type="entry name" value="AI-2E-like"/>
</dbReference>
<evidence type="ECO:0000256" key="5">
    <source>
        <dbReference type="ARBA" id="ARBA00023136"/>
    </source>
</evidence>
<keyword evidence="5 6" id="KW-0472">Membrane</keyword>
<feature type="transmembrane region" description="Helical" evidence="6">
    <location>
        <begin position="12"/>
        <end position="30"/>
    </location>
</feature>
<dbReference type="PANTHER" id="PTHR21716:SF4">
    <property type="entry name" value="TRANSMEMBRANE PROTEIN 245"/>
    <property type="match status" value="1"/>
</dbReference>
<dbReference type="Pfam" id="PF01594">
    <property type="entry name" value="AI-2E_transport"/>
    <property type="match status" value="1"/>
</dbReference>
<organism evidence="7 8">
    <name type="scientific">Danxiaibacter flavus</name>
    <dbReference type="NCBI Taxonomy" id="3049108"/>
    <lineage>
        <taxon>Bacteria</taxon>
        <taxon>Pseudomonadati</taxon>
        <taxon>Bacteroidota</taxon>
        <taxon>Chitinophagia</taxon>
        <taxon>Chitinophagales</taxon>
        <taxon>Chitinophagaceae</taxon>
        <taxon>Danxiaibacter</taxon>
    </lineage>
</organism>
<protein>
    <submittedName>
        <fullName evidence="7">AI-2E family transporter</fullName>
    </submittedName>
</protein>
<evidence type="ECO:0000256" key="4">
    <source>
        <dbReference type="ARBA" id="ARBA00022989"/>
    </source>
</evidence>
<evidence type="ECO:0000256" key="2">
    <source>
        <dbReference type="ARBA" id="ARBA00009773"/>
    </source>
</evidence>
<dbReference type="Proteomes" id="UP001560573">
    <property type="component" value="Unassembled WGS sequence"/>
</dbReference>
<comment type="similarity">
    <text evidence="2">Belongs to the autoinducer-2 exporter (AI-2E) (TC 2.A.86) family.</text>
</comment>
<proteinExistence type="inferred from homology"/>
<evidence type="ECO:0000256" key="1">
    <source>
        <dbReference type="ARBA" id="ARBA00004141"/>
    </source>
</evidence>